<evidence type="ECO:0000256" key="7">
    <source>
        <dbReference type="ARBA" id="ARBA00022777"/>
    </source>
</evidence>
<evidence type="ECO:0000259" key="11">
    <source>
        <dbReference type="PROSITE" id="PS50011"/>
    </source>
</evidence>
<evidence type="ECO:0000256" key="1">
    <source>
        <dbReference type="ARBA" id="ARBA00000900"/>
    </source>
</evidence>
<dbReference type="InterPro" id="IPR017441">
    <property type="entry name" value="Protein_kinase_ATP_BS"/>
</dbReference>
<keyword evidence="5" id="KW-0430">Lectin</keyword>
<dbReference type="Gene3D" id="3.30.200.20">
    <property type="entry name" value="Phosphorylase Kinase, domain 1"/>
    <property type="match status" value="1"/>
</dbReference>
<evidence type="ECO:0000256" key="6">
    <source>
        <dbReference type="ARBA" id="ARBA00022741"/>
    </source>
</evidence>
<dbReference type="SUPFAM" id="SSF51101">
    <property type="entry name" value="Mannose-binding lectins"/>
    <property type="match status" value="1"/>
</dbReference>
<keyword evidence="3" id="KW-0723">Serine/threonine-protein kinase</keyword>
<evidence type="ECO:0000256" key="8">
    <source>
        <dbReference type="ARBA" id="ARBA00022786"/>
    </source>
</evidence>
<evidence type="ECO:0000256" key="2">
    <source>
        <dbReference type="ARBA" id="ARBA00012483"/>
    </source>
</evidence>
<keyword evidence="4" id="KW-0808">Transferase</keyword>
<feature type="binding site" evidence="10">
    <location>
        <position position="255"/>
    </location>
    <ligand>
        <name>ATP</name>
        <dbReference type="ChEBI" id="CHEBI:30616"/>
    </ligand>
</feature>
<dbReference type="PROSITE" id="PS00107">
    <property type="entry name" value="PROTEIN_KINASE_ATP"/>
    <property type="match status" value="1"/>
</dbReference>
<evidence type="ECO:0000313" key="13">
    <source>
        <dbReference type="EMBL" id="KAJ1685440.1"/>
    </source>
</evidence>
<dbReference type="InterPro" id="IPR001229">
    <property type="entry name" value="Jacalin-like_lectin_dom"/>
</dbReference>
<dbReference type="Pfam" id="PF07714">
    <property type="entry name" value="PK_Tyr_Ser-Thr"/>
    <property type="match status" value="1"/>
</dbReference>
<keyword evidence="7" id="KW-0418">Kinase</keyword>
<dbReference type="InterPro" id="IPR008271">
    <property type="entry name" value="Ser/Thr_kinase_AS"/>
</dbReference>
<feature type="domain" description="Jacalin-type lectin" evidence="12">
    <location>
        <begin position="15"/>
        <end position="159"/>
    </location>
</feature>
<dbReference type="SUPFAM" id="SSF56112">
    <property type="entry name" value="Protein kinase-like (PK-like)"/>
    <property type="match status" value="1"/>
</dbReference>
<feature type="domain" description="Protein kinase" evidence="11">
    <location>
        <begin position="228"/>
        <end position="483"/>
    </location>
</feature>
<protein>
    <recommendedName>
        <fullName evidence="2">RING-type E3 ubiquitin transferase</fullName>
        <ecNumber evidence="2">2.3.2.27</ecNumber>
    </recommendedName>
</protein>
<dbReference type="Pfam" id="PF01419">
    <property type="entry name" value="Jacalin"/>
    <property type="match status" value="1"/>
</dbReference>
<dbReference type="InterPro" id="IPR033734">
    <property type="entry name" value="Jacalin-like_lectin_dom_plant"/>
</dbReference>
<dbReference type="PROSITE" id="PS51752">
    <property type="entry name" value="JACALIN_LECTIN"/>
    <property type="match status" value="1"/>
</dbReference>
<name>A0A9Q0C0P7_9POAL</name>
<dbReference type="SMART" id="SM00220">
    <property type="entry name" value="S_TKc"/>
    <property type="match status" value="1"/>
</dbReference>
<evidence type="ECO:0000256" key="4">
    <source>
        <dbReference type="ARBA" id="ARBA00022679"/>
    </source>
</evidence>
<dbReference type="PANTHER" id="PTHR45647:SF154">
    <property type="entry name" value="OS11G0618300 PROTEIN"/>
    <property type="match status" value="1"/>
</dbReference>
<evidence type="ECO:0000256" key="3">
    <source>
        <dbReference type="ARBA" id="ARBA00022527"/>
    </source>
</evidence>
<dbReference type="OrthoDB" id="638289at2759"/>
<evidence type="ECO:0000256" key="9">
    <source>
        <dbReference type="ARBA" id="ARBA00022840"/>
    </source>
</evidence>
<keyword evidence="8" id="KW-0833">Ubl conjugation pathway</keyword>
<organism evidence="13 14">
    <name type="scientific">Rhynchospora breviuscula</name>
    <dbReference type="NCBI Taxonomy" id="2022672"/>
    <lineage>
        <taxon>Eukaryota</taxon>
        <taxon>Viridiplantae</taxon>
        <taxon>Streptophyta</taxon>
        <taxon>Embryophyta</taxon>
        <taxon>Tracheophyta</taxon>
        <taxon>Spermatophyta</taxon>
        <taxon>Magnoliopsida</taxon>
        <taxon>Liliopsida</taxon>
        <taxon>Poales</taxon>
        <taxon>Cyperaceae</taxon>
        <taxon>Cyperoideae</taxon>
        <taxon>Rhynchosporeae</taxon>
        <taxon>Rhynchospora</taxon>
    </lineage>
</organism>
<dbReference type="GO" id="GO:0004672">
    <property type="term" value="F:protein kinase activity"/>
    <property type="evidence" value="ECO:0007669"/>
    <property type="project" value="InterPro"/>
</dbReference>
<proteinExistence type="predicted"/>
<dbReference type="PROSITE" id="PS00108">
    <property type="entry name" value="PROTEIN_KINASE_ST"/>
    <property type="match status" value="1"/>
</dbReference>
<dbReference type="PROSITE" id="PS50011">
    <property type="entry name" value="PROTEIN_KINASE_DOM"/>
    <property type="match status" value="1"/>
</dbReference>
<dbReference type="PANTHER" id="PTHR45647">
    <property type="entry name" value="OS02G0152300 PROTEIN"/>
    <property type="match status" value="1"/>
</dbReference>
<gene>
    <name evidence="13" type="ORF">LUZ63_016830</name>
</gene>
<accession>A0A9Q0C0P7</accession>
<keyword evidence="14" id="KW-1185">Reference proteome</keyword>
<comment type="catalytic activity">
    <reaction evidence="1">
        <text>S-ubiquitinyl-[E2 ubiquitin-conjugating enzyme]-L-cysteine + [acceptor protein]-L-lysine = [E2 ubiquitin-conjugating enzyme]-L-cysteine + N(6)-ubiquitinyl-[acceptor protein]-L-lysine.</text>
        <dbReference type="EC" id="2.3.2.27"/>
    </reaction>
</comment>
<dbReference type="InterPro" id="IPR011009">
    <property type="entry name" value="Kinase-like_dom_sf"/>
</dbReference>
<dbReference type="GO" id="GO:0030246">
    <property type="term" value="F:carbohydrate binding"/>
    <property type="evidence" value="ECO:0007669"/>
    <property type="project" value="UniProtKB-KW"/>
</dbReference>
<dbReference type="Gene3D" id="2.100.10.30">
    <property type="entry name" value="Jacalin-like lectin domain"/>
    <property type="match status" value="1"/>
</dbReference>
<dbReference type="Gene3D" id="1.10.510.10">
    <property type="entry name" value="Transferase(Phosphotransferase) domain 1"/>
    <property type="match status" value="1"/>
</dbReference>
<evidence type="ECO:0000259" key="12">
    <source>
        <dbReference type="PROSITE" id="PS51752"/>
    </source>
</evidence>
<evidence type="ECO:0000256" key="5">
    <source>
        <dbReference type="ARBA" id="ARBA00022734"/>
    </source>
</evidence>
<evidence type="ECO:0000313" key="14">
    <source>
        <dbReference type="Proteomes" id="UP001151287"/>
    </source>
</evidence>
<dbReference type="GO" id="GO:0005524">
    <property type="term" value="F:ATP binding"/>
    <property type="evidence" value="ECO:0007669"/>
    <property type="project" value="UniProtKB-UniRule"/>
</dbReference>
<dbReference type="InterPro" id="IPR001245">
    <property type="entry name" value="Ser-Thr/Tyr_kinase_cat_dom"/>
</dbReference>
<comment type="caution">
    <text evidence="13">The sequence shown here is derived from an EMBL/GenBank/DDBJ whole genome shotgun (WGS) entry which is preliminary data.</text>
</comment>
<keyword evidence="6 10" id="KW-0547">Nucleotide-binding</keyword>
<dbReference type="Proteomes" id="UP001151287">
    <property type="component" value="Unassembled WGS sequence"/>
</dbReference>
<dbReference type="AlphaFoldDB" id="A0A9Q0C0P7"/>
<sequence length="516" mass="58629">MGTLRNDATLISPTVKKYSSHGSPAQREYEIDDIIGEIARVVKITVLHGAVVDGLMVFYKLFDGSTSAYSFGGNTGRREEISFKEDEHIICVRGCIGPMREKNYVRSIVIETNHKVYGPYGQEHHEYNAYKFEADGGQIIGFHGRYGEFVRAIGVYVKEGGHRRQHKGENLRQQLEEEGRLRLKAEEDYCKVLNEKKALEEKIKEYEKFCNSDLMVKFTWFKHSDIPTIFMKCLGRGGFGEVHLAEINHTKVAIKLPRNEWQGAREFNQEVDILGRIRHPNVVILMGACASRNALVYEYLPNGSLSDRLFPTEDKKVPSWKERLKIATDICSALVFLHNTKPIPIAHGDLKPGNILFDSNNICKLSDFGISRFLKYTNDTETPNHETQAAKGTPLYRDPDFEATHKLTPQSDIFAFGIILLQLVTGKLAIDLYKSREEMIEQIGSIEIFKAKNQSEQRKIVEKFSEASFMDCPTNEAAKMIWLGLQCSDPKGKKRPDLKMVVWNEILNGFDSHGGN</sequence>
<keyword evidence="9 10" id="KW-0067">ATP-binding</keyword>
<dbReference type="CDD" id="cd09612">
    <property type="entry name" value="Jacalin"/>
    <property type="match status" value="1"/>
</dbReference>
<evidence type="ECO:0000256" key="10">
    <source>
        <dbReference type="PROSITE-ProRule" id="PRU10141"/>
    </source>
</evidence>
<dbReference type="EC" id="2.3.2.27" evidence="2"/>
<dbReference type="GO" id="GO:0061630">
    <property type="term" value="F:ubiquitin protein ligase activity"/>
    <property type="evidence" value="ECO:0007669"/>
    <property type="project" value="UniProtKB-EC"/>
</dbReference>
<dbReference type="InterPro" id="IPR051348">
    <property type="entry name" value="U-box_ubiquitin_ligases"/>
</dbReference>
<dbReference type="InterPro" id="IPR036404">
    <property type="entry name" value="Jacalin-like_lectin_dom_sf"/>
</dbReference>
<dbReference type="SMART" id="SM00915">
    <property type="entry name" value="Jacalin"/>
    <property type="match status" value="1"/>
</dbReference>
<reference evidence="13" key="1">
    <citation type="journal article" date="2022" name="Cell">
        <title>Repeat-based holocentromeres influence genome architecture and karyotype evolution.</title>
        <authorList>
            <person name="Hofstatter P.G."/>
            <person name="Thangavel G."/>
            <person name="Lux T."/>
            <person name="Neumann P."/>
            <person name="Vondrak T."/>
            <person name="Novak P."/>
            <person name="Zhang M."/>
            <person name="Costa L."/>
            <person name="Castellani M."/>
            <person name="Scott A."/>
            <person name="Toegelov H."/>
            <person name="Fuchs J."/>
            <person name="Mata-Sucre Y."/>
            <person name="Dias Y."/>
            <person name="Vanzela A.L.L."/>
            <person name="Huettel B."/>
            <person name="Almeida C.C.S."/>
            <person name="Simkova H."/>
            <person name="Souza G."/>
            <person name="Pedrosa-Harand A."/>
            <person name="Macas J."/>
            <person name="Mayer K.F.X."/>
            <person name="Houben A."/>
            <person name="Marques A."/>
        </authorList>
    </citation>
    <scope>NUCLEOTIDE SEQUENCE</scope>
    <source>
        <strain evidence="13">RhyBre1mFocal</strain>
    </source>
</reference>
<dbReference type="InterPro" id="IPR000719">
    <property type="entry name" value="Prot_kinase_dom"/>
</dbReference>
<dbReference type="EMBL" id="JAMQYH010000005">
    <property type="protein sequence ID" value="KAJ1685440.1"/>
    <property type="molecule type" value="Genomic_DNA"/>
</dbReference>